<evidence type="ECO:0000256" key="7">
    <source>
        <dbReference type="ARBA" id="ARBA00023136"/>
    </source>
</evidence>
<evidence type="ECO:0000256" key="6">
    <source>
        <dbReference type="ARBA" id="ARBA00023065"/>
    </source>
</evidence>
<dbReference type="Pfam" id="PF13304">
    <property type="entry name" value="AAA_21"/>
    <property type="match status" value="1"/>
</dbReference>
<keyword evidence="6" id="KW-0406">Ion transport</keyword>
<evidence type="ECO:0000259" key="8">
    <source>
        <dbReference type="SMART" id="SM00382"/>
    </source>
</evidence>
<dbReference type="GO" id="GO:0016887">
    <property type="term" value="F:ATP hydrolysis activity"/>
    <property type="evidence" value="ECO:0007669"/>
    <property type="project" value="InterPro"/>
</dbReference>
<evidence type="ECO:0000256" key="3">
    <source>
        <dbReference type="ARBA" id="ARBA00022475"/>
    </source>
</evidence>
<accession>A0A1T4X1Z7</accession>
<dbReference type="SUPFAM" id="SSF52540">
    <property type="entry name" value="P-loop containing nucleoside triphosphate hydrolases"/>
    <property type="match status" value="1"/>
</dbReference>
<keyword evidence="5" id="KW-0408">Iron</keyword>
<evidence type="ECO:0000313" key="9">
    <source>
        <dbReference type="EMBL" id="SKA83509.1"/>
    </source>
</evidence>
<dbReference type="InterPro" id="IPR003593">
    <property type="entry name" value="AAA+_ATPase"/>
</dbReference>
<keyword evidence="4" id="KW-0410">Iron transport</keyword>
<dbReference type="SMART" id="SM00382">
    <property type="entry name" value="AAA"/>
    <property type="match status" value="1"/>
</dbReference>
<dbReference type="InterPro" id="IPR027417">
    <property type="entry name" value="P-loop_NTPase"/>
</dbReference>
<comment type="subcellular location">
    <subcellularLocation>
        <location evidence="1">Cell membrane</location>
        <topology evidence="1">Peripheral membrane protein</topology>
    </subcellularLocation>
</comment>
<evidence type="ECO:0000256" key="4">
    <source>
        <dbReference type="ARBA" id="ARBA00022496"/>
    </source>
</evidence>
<evidence type="ECO:0000313" key="10">
    <source>
        <dbReference type="Proteomes" id="UP000190286"/>
    </source>
</evidence>
<dbReference type="OrthoDB" id="9784297at2"/>
<dbReference type="EMBL" id="FUYF01000005">
    <property type="protein sequence ID" value="SKA83509.1"/>
    <property type="molecule type" value="Genomic_DNA"/>
</dbReference>
<dbReference type="Proteomes" id="UP000190286">
    <property type="component" value="Unassembled WGS sequence"/>
</dbReference>
<dbReference type="GO" id="GO:0005886">
    <property type="term" value="C:plasma membrane"/>
    <property type="evidence" value="ECO:0007669"/>
    <property type="project" value="UniProtKB-SubCell"/>
</dbReference>
<keyword evidence="3" id="KW-1003">Cell membrane</keyword>
<dbReference type="GO" id="GO:0006826">
    <property type="term" value="P:iron ion transport"/>
    <property type="evidence" value="ECO:0007669"/>
    <property type="project" value="UniProtKB-KW"/>
</dbReference>
<organism evidence="9 10">
    <name type="scientific">Gemmiger formicilis</name>
    <dbReference type="NCBI Taxonomy" id="745368"/>
    <lineage>
        <taxon>Bacteria</taxon>
        <taxon>Bacillati</taxon>
        <taxon>Bacillota</taxon>
        <taxon>Clostridia</taxon>
        <taxon>Eubacteriales</taxon>
        <taxon>Gemmiger</taxon>
    </lineage>
</organism>
<protein>
    <submittedName>
        <fullName evidence="9">Predicted ATPase</fullName>
    </submittedName>
</protein>
<dbReference type="GeneID" id="93337813"/>
<feature type="domain" description="AAA+ ATPase" evidence="8">
    <location>
        <begin position="49"/>
        <end position="260"/>
    </location>
</feature>
<dbReference type="RefSeq" id="WP_078784298.1">
    <property type="nucleotide sequence ID" value="NZ_FUYF01000005.1"/>
</dbReference>
<evidence type="ECO:0000256" key="2">
    <source>
        <dbReference type="ARBA" id="ARBA00022448"/>
    </source>
</evidence>
<keyword evidence="10" id="KW-1185">Reference proteome</keyword>
<evidence type="ECO:0000256" key="1">
    <source>
        <dbReference type="ARBA" id="ARBA00004202"/>
    </source>
</evidence>
<dbReference type="GO" id="GO:0005524">
    <property type="term" value="F:ATP binding"/>
    <property type="evidence" value="ECO:0007669"/>
    <property type="project" value="InterPro"/>
</dbReference>
<keyword evidence="7" id="KW-0472">Membrane</keyword>
<proteinExistence type="predicted"/>
<reference evidence="9 10" key="1">
    <citation type="submission" date="2017-02" db="EMBL/GenBank/DDBJ databases">
        <authorList>
            <person name="Peterson S.W."/>
        </authorList>
    </citation>
    <scope>NUCLEOTIDE SEQUENCE [LARGE SCALE GENOMIC DNA]</scope>
    <source>
        <strain evidence="9 10">ATCC 27749</strain>
    </source>
</reference>
<dbReference type="InterPro" id="IPR003959">
    <property type="entry name" value="ATPase_AAA_core"/>
</dbReference>
<keyword evidence="2" id="KW-0813">Transport</keyword>
<evidence type="ECO:0000256" key="5">
    <source>
        <dbReference type="ARBA" id="ARBA00023004"/>
    </source>
</evidence>
<gene>
    <name evidence="9" type="ORF">SAMN02745178_01338</name>
</gene>
<dbReference type="PANTHER" id="PTHR42771">
    <property type="entry name" value="IRON(3+)-HYDROXAMATE IMPORT ATP-BINDING PROTEIN FHUC"/>
    <property type="match status" value="1"/>
</dbReference>
<dbReference type="AlphaFoldDB" id="A0A1T4X1Z7"/>
<sequence length="288" mass="33735">MVYLSGFRFPDRAQEANYMAFSPRARQTCYDSYYPFGLFEGRTLPELDFLEITILYGGNGSGKTTLLNVMADALRLYRRAEYNRTPFFDDYARLCEPRTMRPIPTGSMILTSDDVFDYMLDLRALNDGVDMRREQMFADYNDLRREKFQMQGMKDYDRLKQVSAARRYSQSQMARRTLPANVRTRSNGESALAVFSERIREDALYLLDEPENSLSPARQLELAQFLHDSARFYNCQFVIATHSPFLLAMPGARIYDLDSEPIATRRWTELENVRATWEFFQSHKDEFK</sequence>
<dbReference type="PANTHER" id="PTHR42771:SF2">
    <property type="entry name" value="IRON(3+)-HYDROXAMATE IMPORT ATP-BINDING PROTEIN FHUC"/>
    <property type="match status" value="1"/>
</dbReference>
<name>A0A1T4X1Z7_9FIRM</name>
<dbReference type="Gene3D" id="3.40.50.300">
    <property type="entry name" value="P-loop containing nucleotide triphosphate hydrolases"/>
    <property type="match status" value="1"/>
</dbReference>
<dbReference type="InterPro" id="IPR051535">
    <property type="entry name" value="Siderophore_ABC-ATPase"/>
</dbReference>